<evidence type="ECO:0000256" key="1">
    <source>
        <dbReference type="SAM" id="MobiDB-lite"/>
    </source>
</evidence>
<dbReference type="OrthoDB" id="10253868at2759"/>
<accession>A0A4Z1TDM9</accession>
<dbReference type="EMBL" id="VDLU01000001">
    <property type="protein sequence ID" value="TNJ30661.1"/>
    <property type="molecule type" value="Genomic_DNA"/>
</dbReference>
<dbReference type="VEuPathDB" id="GiardiaDB:GMRT_10751"/>
<protein>
    <submittedName>
        <fullName evidence="2">Uncharacterized protein</fullName>
    </submittedName>
</protein>
<evidence type="ECO:0000313" key="2">
    <source>
        <dbReference type="EMBL" id="TNJ30661.1"/>
    </source>
</evidence>
<keyword evidence="3" id="KW-1185">Reference proteome</keyword>
<name>A0A4Z1TDM9_GIAMU</name>
<sequence>MNALECLSSNLTSDQQGLAEARVAVIKYVTGGLNADVIPHDLESEVSAVTKHLHELRSKYQAHQNPAPVYPNETRILTIRPQEKGPQYQDFRASPPPHLPQAEFTEYTVVQLKKAMKYFGKPYRSRLASIAWLQEHYEKTGELPEVPLNRYQTMTPTRKVDLTRRLTSWLRETEWYLLALTYVPIDAHALHHHANRCGIRVTLDFLAQYLLAQGVLLAEGQASRKTQIGNDEIRYAPENGLRQLTLSEIVSKPTHNTIKRRSPTKSRRPPR</sequence>
<dbReference type="AlphaFoldDB" id="A0A4Z1TDM9"/>
<proteinExistence type="predicted"/>
<dbReference type="Proteomes" id="UP000315496">
    <property type="component" value="Chromosome 1"/>
</dbReference>
<feature type="region of interest" description="Disordered" evidence="1">
    <location>
        <begin position="252"/>
        <end position="271"/>
    </location>
</feature>
<comment type="caution">
    <text evidence="2">The sequence shown here is derived from an EMBL/GenBank/DDBJ whole genome shotgun (WGS) entry which is preliminary data.</text>
</comment>
<evidence type="ECO:0000313" key="3">
    <source>
        <dbReference type="Proteomes" id="UP000315496"/>
    </source>
</evidence>
<reference evidence="2 3" key="1">
    <citation type="submission" date="2019-05" db="EMBL/GenBank/DDBJ databases">
        <title>The compact genome of Giardia muris reveals important steps in the evolution of intestinal protozoan parasites.</title>
        <authorList>
            <person name="Xu F."/>
            <person name="Jimenez-Gonzalez A."/>
            <person name="Einarsson E."/>
            <person name="Astvaldsson A."/>
            <person name="Peirasmaki D."/>
            <person name="Eckmann L."/>
            <person name="Andersson J.O."/>
            <person name="Svard S.G."/>
            <person name="Jerlstrom-Hultqvist J."/>
        </authorList>
    </citation>
    <scope>NUCLEOTIDE SEQUENCE [LARGE SCALE GENOMIC DNA]</scope>
    <source>
        <strain evidence="2 3">Roberts-Thomson</strain>
    </source>
</reference>
<organism evidence="2 3">
    <name type="scientific">Giardia muris</name>
    <dbReference type="NCBI Taxonomy" id="5742"/>
    <lineage>
        <taxon>Eukaryota</taxon>
        <taxon>Metamonada</taxon>
        <taxon>Diplomonadida</taxon>
        <taxon>Hexamitidae</taxon>
        <taxon>Giardiinae</taxon>
        <taxon>Giardia</taxon>
    </lineage>
</organism>
<gene>
    <name evidence="2" type="ORF">GMRT_10751</name>
</gene>
<feature type="compositionally biased region" description="Basic residues" evidence="1">
    <location>
        <begin position="257"/>
        <end position="271"/>
    </location>
</feature>